<dbReference type="PRINTS" id="PR00765">
    <property type="entry name" value="CRBOXYPTASEA"/>
</dbReference>
<evidence type="ECO:0000256" key="7">
    <source>
        <dbReference type="PROSITE-ProRule" id="PRU01379"/>
    </source>
</evidence>
<keyword evidence="6" id="KW-0482">Metalloprotease</keyword>
<dbReference type="PANTHER" id="PTHR11705:SF143">
    <property type="entry name" value="SLL0236 PROTEIN"/>
    <property type="match status" value="1"/>
</dbReference>
<dbReference type="Pfam" id="PF00246">
    <property type="entry name" value="Peptidase_M14"/>
    <property type="match status" value="1"/>
</dbReference>
<evidence type="ECO:0000259" key="8">
    <source>
        <dbReference type="PROSITE" id="PS52035"/>
    </source>
</evidence>
<dbReference type="SUPFAM" id="SSF47090">
    <property type="entry name" value="PGBD-like"/>
    <property type="match status" value="1"/>
</dbReference>
<evidence type="ECO:0000256" key="1">
    <source>
        <dbReference type="ARBA" id="ARBA00001947"/>
    </source>
</evidence>
<evidence type="ECO:0000256" key="3">
    <source>
        <dbReference type="ARBA" id="ARBA00022670"/>
    </source>
</evidence>
<dbReference type="InterPro" id="IPR036366">
    <property type="entry name" value="PGBDSf"/>
</dbReference>
<proteinExistence type="inferred from homology"/>
<dbReference type="SMART" id="SM00631">
    <property type="entry name" value="Zn_pept"/>
    <property type="match status" value="1"/>
</dbReference>
<comment type="similarity">
    <text evidence="2 7">Belongs to the peptidase M14 family.</text>
</comment>
<comment type="caution">
    <text evidence="9">The sequence shown here is derived from an EMBL/GenBank/DDBJ whole genome shotgun (WGS) entry which is preliminary data.</text>
</comment>
<dbReference type="Gene3D" id="1.10.101.10">
    <property type="entry name" value="PGBD-like superfamily/PGBD"/>
    <property type="match status" value="1"/>
</dbReference>
<dbReference type="PANTHER" id="PTHR11705">
    <property type="entry name" value="PROTEASE FAMILY M14 CARBOXYPEPTIDASE A,B"/>
    <property type="match status" value="1"/>
</dbReference>
<name>A0A4R3MQW4_9FIRM</name>
<evidence type="ECO:0000313" key="9">
    <source>
        <dbReference type="EMBL" id="TCT14958.1"/>
    </source>
</evidence>
<evidence type="ECO:0000256" key="4">
    <source>
        <dbReference type="ARBA" id="ARBA00022801"/>
    </source>
</evidence>
<sequence>MKLSHSRIQFIQSCLKKQKYYDGLIDGIIGPKTQKAVEVFQQNNKINVTAEFDETTFSKLEWLMKGYDIFKVNSQNVLYEYANKNGITAHDIIISNPKVNPFLLTENENIIVPNTNSIVPTDINYTYEILEENIESLKTLYPFIQVDIIGTSVDYRNIYRIRIGEGENKVSYNASHHANEWITTPLLMSWLEKFLRVYTLRGSIKGYSTEEIWKNSTIDIIPMVNPDGVELVVNGLENITVNRDQILEWNNYSEDFSLWKANINGVDLNRNYDAGFYEYKEIEEDFGAFGPGPAMFAGPYPGSEPESRAMIELTRSNNYRLVLAFHTQGQVIFWDYRGLQPEESYDIALTFSDVTGYALDSPDLSQSFAGYKDWFIKEFRRPGYTIEVGSGVNPLPMTQFPLIYENNEELLLLASII</sequence>
<comment type="cofactor">
    <cofactor evidence="1">
        <name>Zn(2+)</name>
        <dbReference type="ChEBI" id="CHEBI:29105"/>
    </cofactor>
</comment>
<evidence type="ECO:0000313" key="10">
    <source>
        <dbReference type="Proteomes" id="UP000294902"/>
    </source>
</evidence>
<dbReference type="PROSITE" id="PS52035">
    <property type="entry name" value="PEPTIDASE_M14"/>
    <property type="match status" value="1"/>
</dbReference>
<evidence type="ECO:0000256" key="6">
    <source>
        <dbReference type="ARBA" id="ARBA00023049"/>
    </source>
</evidence>
<reference evidence="9 10" key="1">
    <citation type="submission" date="2019-03" db="EMBL/GenBank/DDBJ databases">
        <title>Genomic Encyclopedia of Type Strains, Phase IV (KMG-IV): sequencing the most valuable type-strain genomes for metagenomic binning, comparative biology and taxonomic classification.</title>
        <authorList>
            <person name="Goeker M."/>
        </authorList>
    </citation>
    <scope>NUCLEOTIDE SEQUENCE [LARGE SCALE GENOMIC DNA]</scope>
    <source>
        <strain evidence="9 10">DSM 24629</strain>
    </source>
</reference>
<feature type="active site" description="Proton donor/acceptor" evidence="7">
    <location>
        <position position="387"/>
    </location>
</feature>
<dbReference type="Pfam" id="PF01471">
    <property type="entry name" value="PG_binding_1"/>
    <property type="match status" value="1"/>
</dbReference>
<dbReference type="InterPro" id="IPR036365">
    <property type="entry name" value="PGBD-like_sf"/>
</dbReference>
<dbReference type="Gene3D" id="3.40.630.10">
    <property type="entry name" value="Zn peptidases"/>
    <property type="match status" value="1"/>
</dbReference>
<dbReference type="RefSeq" id="WP_132251826.1">
    <property type="nucleotide sequence ID" value="NZ_SMAL01000004.1"/>
</dbReference>
<dbReference type="AlphaFoldDB" id="A0A4R3MQW4"/>
<dbReference type="EMBL" id="SMAL01000004">
    <property type="protein sequence ID" value="TCT14958.1"/>
    <property type="molecule type" value="Genomic_DNA"/>
</dbReference>
<dbReference type="GO" id="GO:0005615">
    <property type="term" value="C:extracellular space"/>
    <property type="evidence" value="ECO:0007669"/>
    <property type="project" value="TreeGrafter"/>
</dbReference>
<dbReference type="GO" id="GO:0006508">
    <property type="term" value="P:proteolysis"/>
    <property type="evidence" value="ECO:0007669"/>
    <property type="project" value="UniProtKB-KW"/>
</dbReference>
<dbReference type="CDD" id="cd06229">
    <property type="entry name" value="M14_Endopeptidase_I"/>
    <property type="match status" value="1"/>
</dbReference>
<keyword evidence="10" id="KW-1185">Reference proteome</keyword>
<evidence type="ECO:0000256" key="5">
    <source>
        <dbReference type="ARBA" id="ARBA00022833"/>
    </source>
</evidence>
<dbReference type="SUPFAM" id="SSF53187">
    <property type="entry name" value="Zn-dependent exopeptidases"/>
    <property type="match status" value="1"/>
</dbReference>
<dbReference type="InterPro" id="IPR002477">
    <property type="entry name" value="Peptidoglycan-bd-like"/>
</dbReference>
<dbReference type="InterPro" id="IPR000834">
    <property type="entry name" value="Peptidase_M14"/>
</dbReference>
<keyword evidence="3" id="KW-0645">Protease</keyword>
<dbReference type="GO" id="GO:0004181">
    <property type="term" value="F:metallocarboxypeptidase activity"/>
    <property type="evidence" value="ECO:0007669"/>
    <property type="project" value="InterPro"/>
</dbReference>
<keyword evidence="5" id="KW-0862">Zinc</keyword>
<dbReference type="InterPro" id="IPR034274">
    <property type="entry name" value="ENP1_M14_CPD"/>
</dbReference>
<organism evidence="9 10">
    <name type="scientific">Natranaerovirga pectinivora</name>
    <dbReference type="NCBI Taxonomy" id="682400"/>
    <lineage>
        <taxon>Bacteria</taxon>
        <taxon>Bacillati</taxon>
        <taxon>Bacillota</taxon>
        <taxon>Clostridia</taxon>
        <taxon>Lachnospirales</taxon>
        <taxon>Natranaerovirgaceae</taxon>
        <taxon>Natranaerovirga</taxon>
    </lineage>
</organism>
<dbReference type="Proteomes" id="UP000294902">
    <property type="component" value="Unassembled WGS sequence"/>
</dbReference>
<gene>
    <name evidence="9" type="ORF">EDC18_104108</name>
</gene>
<dbReference type="OrthoDB" id="9811296at2"/>
<protein>
    <submittedName>
        <fullName evidence="9">Gamma-D-glutamyl-(L)-meso-diaminopimelate peptidase I</fullName>
    </submittedName>
</protein>
<dbReference type="GO" id="GO:0008270">
    <property type="term" value="F:zinc ion binding"/>
    <property type="evidence" value="ECO:0007669"/>
    <property type="project" value="InterPro"/>
</dbReference>
<evidence type="ECO:0000256" key="2">
    <source>
        <dbReference type="ARBA" id="ARBA00005988"/>
    </source>
</evidence>
<accession>A0A4R3MQW4</accession>
<keyword evidence="4" id="KW-0378">Hydrolase</keyword>
<feature type="domain" description="Peptidase M14" evidence="8">
    <location>
        <begin position="123"/>
        <end position="417"/>
    </location>
</feature>